<evidence type="ECO:0000256" key="8">
    <source>
        <dbReference type="ARBA" id="ARBA00040505"/>
    </source>
</evidence>
<gene>
    <name evidence="10" type="ORF">HUK82_08615</name>
</gene>
<dbReference type="RefSeq" id="WP_176613580.1">
    <property type="nucleotide sequence ID" value="NZ_JABXXR010000054.1"/>
</dbReference>
<evidence type="ECO:0000256" key="5">
    <source>
        <dbReference type="ARBA" id="ARBA00036820"/>
    </source>
</evidence>
<dbReference type="InterPro" id="IPR050249">
    <property type="entry name" value="Pseudomonas-type_ThrB"/>
</dbReference>
<dbReference type="AlphaFoldDB" id="A0A850P9C7"/>
<dbReference type="Pfam" id="PF01636">
    <property type="entry name" value="APH"/>
    <property type="match status" value="1"/>
</dbReference>
<name>A0A850P9C7_9PROT</name>
<accession>A0A850P9C7</accession>
<dbReference type="InterPro" id="IPR002575">
    <property type="entry name" value="Aminoglycoside_PTrfase"/>
</dbReference>
<comment type="function">
    <text evidence="6">Catalyzes the GTP-dependent phosphorylation of 5-hydroxy-L-lysine.</text>
</comment>
<evidence type="ECO:0000256" key="2">
    <source>
        <dbReference type="ARBA" id="ARBA00022490"/>
    </source>
</evidence>
<dbReference type="Gene3D" id="3.90.1200.10">
    <property type="match status" value="1"/>
</dbReference>
<reference evidence="10 11" key="1">
    <citation type="submission" date="2020-06" db="EMBL/GenBank/DDBJ databases">
        <title>Description of novel acetic acid bacteria.</title>
        <authorList>
            <person name="Sombolestani A."/>
        </authorList>
    </citation>
    <scope>NUCLEOTIDE SEQUENCE [LARGE SCALE GENOMIC DNA]</scope>
    <source>
        <strain evidence="10 11">LMG 27010</strain>
    </source>
</reference>
<dbReference type="SUPFAM" id="SSF56112">
    <property type="entry name" value="Protein kinase-like (PK-like)"/>
    <property type="match status" value="1"/>
</dbReference>
<keyword evidence="2" id="KW-0963">Cytoplasm</keyword>
<dbReference type="EMBL" id="JABXXR010000054">
    <property type="protein sequence ID" value="NVN40624.1"/>
    <property type="molecule type" value="Genomic_DNA"/>
</dbReference>
<evidence type="ECO:0000256" key="7">
    <source>
        <dbReference type="ARBA" id="ARBA00038873"/>
    </source>
</evidence>
<dbReference type="GO" id="GO:0005737">
    <property type="term" value="C:cytoplasm"/>
    <property type="evidence" value="ECO:0007669"/>
    <property type="project" value="UniProtKB-SubCell"/>
</dbReference>
<evidence type="ECO:0000313" key="10">
    <source>
        <dbReference type="EMBL" id="NVN40624.1"/>
    </source>
</evidence>
<keyword evidence="11" id="KW-1185">Reference proteome</keyword>
<evidence type="ECO:0000313" key="11">
    <source>
        <dbReference type="Proteomes" id="UP000585665"/>
    </source>
</evidence>
<dbReference type="PANTHER" id="PTHR21064">
    <property type="entry name" value="AMINOGLYCOSIDE PHOSPHOTRANSFERASE DOMAIN-CONTAINING PROTEIN-RELATED"/>
    <property type="match status" value="1"/>
</dbReference>
<dbReference type="PANTHER" id="PTHR21064:SF1">
    <property type="entry name" value="HYDROXYLYSINE KINASE"/>
    <property type="match status" value="1"/>
</dbReference>
<comment type="catalytic activity">
    <reaction evidence="5">
        <text>(5R)-5-hydroxy-L-lysine + GTP = (5R)-5-phosphooxy-L-lysine + GDP + H(+)</text>
        <dbReference type="Rhea" id="RHEA:19049"/>
        <dbReference type="ChEBI" id="CHEBI:15378"/>
        <dbReference type="ChEBI" id="CHEBI:37565"/>
        <dbReference type="ChEBI" id="CHEBI:57882"/>
        <dbReference type="ChEBI" id="CHEBI:58189"/>
        <dbReference type="ChEBI" id="CHEBI:58357"/>
        <dbReference type="EC" id="2.7.1.81"/>
    </reaction>
</comment>
<dbReference type="GO" id="GO:0047992">
    <property type="term" value="F:hydroxylysine kinase activity"/>
    <property type="evidence" value="ECO:0007669"/>
    <property type="project" value="UniProtKB-EC"/>
</dbReference>
<evidence type="ECO:0000256" key="4">
    <source>
        <dbReference type="ARBA" id="ARBA00022777"/>
    </source>
</evidence>
<organism evidence="10 11">
    <name type="scientific">Ameyamaea chiangmaiensis</name>
    <dbReference type="NCBI Taxonomy" id="442969"/>
    <lineage>
        <taxon>Bacteria</taxon>
        <taxon>Pseudomonadati</taxon>
        <taxon>Pseudomonadota</taxon>
        <taxon>Alphaproteobacteria</taxon>
        <taxon>Acetobacterales</taxon>
        <taxon>Acetobacteraceae</taxon>
        <taxon>Ameyamaea</taxon>
    </lineage>
</organism>
<proteinExistence type="predicted"/>
<keyword evidence="4" id="KW-0418">Kinase</keyword>
<dbReference type="EC" id="2.7.1.81" evidence="7"/>
<evidence type="ECO:0000259" key="9">
    <source>
        <dbReference type="Pfam" id="PF01636"/>
    </source>
</evidence>
<keyword evidence="3 10" id="KW-0808">Transferase</keyword>
<dbReference type="InterPro" id="IPR011009">
    <property type="entry name" value="Kinase-like_dom_sf"/>
</dbReference>
<evidence type="ECO:0000256" key="6">
    <source>
        <dbReference type="ARBA" id="ARBA00037368"/>
    </source>
</evidence>
<dbReference type="Proteomes" id="UP000585665">
    <property type="component" value="Unassembled WGS sequence"/>
</dbReference>
<sequence>MKRDDLFSTAIAQLTSAPPAIPSDSVRRAVADRYGLEVSLSPLPGERDLNFQATARNGDRFALKIINANETAGETALLTAIMTHVDTGDVPVAPVIRDRDGRADTVLTHNDQTWRMRLVGWLDGLPLAEAPASLALCRDTGRQIARVATRLRSLGTDTSASRRRILWDSSRVDELADFAIHIGDPHRRTHVLAFLAHFASLRRAGIDGLRRQVIHNDYNASNITVVATDPTRVAGLVDFGDACEAPLVNELAVAASYQMCAPEGPIASLAAMAAGFHAVTPLTGPEIEMLLPLVQARLATRLILGEWRASLFPDNVAYIRRSIDKAVALFDQLRTLSDGTPHVRAALAAEHDLS</sequence>
<evidence type="ECO:0000256" key="3">
    <source>
        <dbReference type="ARBA" id="ARBA00022679"/>
    </source>
</evidence>
<feature type="domain" description="Aminoglycoside phosphotransferase" evidence="9">
    <location>
        <begin position="42"/>
        <end position="274"/>
    </location>
</feature>
<comment type="subcellular location">
    <subcellularLocation>
        <location evidence="1">Cytoplasm</location>
    </subcellularLocation>
</comment>
<comment type="caution">
    <text evidence="10">The sequence shown here is derived from an EMBL/GenBank/DDBJ whole genome shotgun (WGS) entry which is preliminary data.</text>
</comment>
<protein>
    <recommendedName>
        <fullName evidence="8">Hydroxylysine kinase</fullName>
        <ecNumber evidence="7">2.7.1.81</ecNumber>
    </recommendedName>
</protein>
<evidence type="ECO:0000256" key="1">
    <source>
        <dbReference type="ARBA" id="ARBA00004496"/>
    </source>
</evidence>